<organism evidence="1 2">
    <name type="scientific">Romanomermis culicivorax</name>
    <name type="common">Nematode worm</name>
    <dbReference type="NCBI Taxonomy" id="13658"/>
    <lineage>
        <taxon>Eukaryota</taxon>
        <taxon>Metazoa</taxon>
        <taxon>Ecdysozoa</taxon>
        <taxon>Nematoda</taxon>
        <taxon>Enoplea</taxon>
        <taxon>Dorylaimia</taxon>
        <taxon>Mermithida</taxon>
        <taxon>Mermithoidea</taxon>
        <taxon>Mermithidae</taxon>
        <taxon>Romanomermis</taxon>
    </lineage>
</organism>
<name>A0A915I493_ROMCU</name>
<proteinExistence type="predicted"/>
<protein>
    <submittedName>
        <fullName evidence="2">Uncharacterized protein</fullName>
    </submittedName>
</protein>
<evidence type="ECO:0000313" key="2">
    <source>
        <dbReference type="WBParaSite" id="nRc.2.0.1.t08660-RA"/>
    </source>
</evidence>
<evidence type="ECO:0000313" key="1">
    <source>
        <dbReference type="Proteomes" id="UP000887565"/>
    </source>
</evidence>
<keyword evidence="1" id="KW-1185">Reference proteome</keyword>
<accession>A0A915I493</accession>
<dbReference type="AlphaFoldDB" id="A0A915I493"/>
<sequence>MSTLDKVDFDQNSLDNVVFLALCARQNMMIQVADNDGFLPDNFLFLGSRVGCNCGSPILLPKVVINERFTLGAQFCKCLNGSLDEYLALRSCRKTHNSNVCIRIKNFVEGENPCHALTDVIKEEYCISGSYQYFKLLYGQKMYQSLCHFLSVTPSPLDFGKESDFSIFAEAKISIPSGNKTYSVIIHVTGTPDTTDGGRKPFLEIKLM</sequence>
<reference evidence="2" key="1">
    <citation type="submission" date="2022-11" db="UniProtKB">
        <authorList>
            <consortium name="WormBaseParasite"/>
        </authorList>
    </citation>
    <scope>IDENTIFICATION</scope>
</reference>
<dbReference type="Proteomes" id="UP000887565">
    <property type="component" value="Unplaced"/>
</dbReference>
<dbReference type="WBParaSite" id="nRc.2.0.1.t08660-RA">
    <property type="protein sequence ID" value="nRc.2.0.1.t08660-RA"/>
    <property type="gene ID" value="nRc.2.0.1.g08660"/>
</dbReference>